<proteinExistence type="inferred from homology"/>
<evidence type="ECO:0000313" key="3">
    <source>
        <dbReference type="EMBL" id="MBM9621743.1"/>
    </source>
</evidence>
<reference evidence="3 4" key="1">
    <citation type="journal article" date="2016" name="Arch. Microbiol.">
        <title>Streptomyces zhihengii sp. nov., isolated from rhizospheric soil of Psammosilene tunicoides.</title>
        <authorList>
            <person name="Huang M.J."/>
            <person name="Fei J.J."/>
            <person name="Salam N."/>
            <person name="Kim C.J."/>
            <person name="Hozzein W.N."/>
            <person name="Xiao M."/>
            <person name="Huang H.Q."/>
            <person name="Li W.J."/>
        </authorList>
    </citation>
    <scope>NUCLEOTIDE SEQUENCE [LARGE SCALE GENOMIC DNA]</scope>
    <source>
        <strain evidence="3 4">YIM T102</strain>
    </source>
</reference>
<dbReference type="PANTHER" id="PTHR23088:SF27">
    <property type="entry name" value="DEAMINATED GLUTATHIONE AMIDASE"/>
    <property type="match status" value="1"/>
</dbReference>
<name>A0ABS2UWC4_9ACTN</name>
<protein>
    <submittedName>
        <fullName evidence="3">Carbon-nitrogen hydrolase family protein</fullName>
    </submittedName>
</protein>
<dbReference type="InterPro" id="IPR003010">
    <property type="entry name" value="C-N_Hydrolase"/>
</dbReference>
<sequence length="238" mass="25039">MRIAAGQFVSVPGDIEANVRSMTALVERAGEQDVRFVAFCELSVNGYLLDPVAAGPDAWLTEDDPRLAPLRDACRQTSTAALIGCAAATSAGRPAITALVIGPDGGLLARYDKTHLYGRELEIFEPGTTDGRFTLDGVRFAVAVCYDNRFPEVAERAKADDCAVYVASSVLDTENDSFEKVLPVRARDNGLHVLLANQIGGGDAGECSGDSGVWGPDGTLLASAGRTPGLVVRDLPTV</sequence>
<keyword evidence="3" id="KW-0378">Hydrolase</keyword>
<evidence type="ECO:0000256" key="1">
    <source>
        <dbReference type="ARBA" id="ARBA00010613"/>
    </source>
</evidence>
<evidence type="ECO:0000259" key="2">
    <source>
        <dbReference type="PROSITE" id="PS50263"/>
    </source>
</evidence>
<accession>A0ABS2UWC4</accession>
<dbReference type="PROSITE" id="PS50263">
    <property type="entry name" value="CN_HYDROLASE"/>
    <property type="match status" value="1"/>
</dbReference>
<dbReference type="CDD" id="cd07197">
    <property type="entry name" value="nitrilase"/>
    <property type="match status" value="1"/>
</dbReference>
<dbReference type="GO" id="GO:0016787">
    <property type="term" value="F:hydrolase activity"/>
    <property type="evidence" value="ECO:0007669"/>
    <property type="project" value="UniProtKB-KW"/>
</dbReference>
<evidence type="ECO:0000313" key="4">
    <source>
        <dbReference type="Proteomes" id="UP000664109"/>
    </source>
</evidence>
<keyword evidence="4" id="KW-1185">Reference proteome</keyword>
<dbReference type="EMBL" id="JAFEJA010000001">
    <property type="protein sequence ID" value="MBM9621743.1"/>
    <property type="molecule type" value="Genomic_DNA"/>
</dbReference>
<dbReference type="Proteomes" id="UP000664109">
    <property type="component" value="Unassembled WGS sequence"/>
</dbReference>
<feature type="domain" description="CN hydrolase" evidence="2">
    <location>
        <begin position="1"/>
        <end position="237"/>
    </location>
</feature>
<dbReference type="PANTHER" id="PTHR23088">
    <property type="entry name" value="NITRILASE-RELATED"/>
    <property type="match status" value="1"/>
</dbReference>
<comment type="similarity">
    <text evidence="1">Belongs to the carbon-nitrogen hydrolase superfamily. NIT1/NIT2 family.</text>
</comment>
<dbReference type="InterPro" id="IPR036526">
    <property type="entry name" value="C-N_Hydrolase_sf"/>
</dbReference>
<dbReference type="RefSeq" id="WP_205375566.1">
    <property type="nucleotide sequence ID" value="NZ_JAFEJA010000001.1"/>
</dbReference>
<organism evidence="3 4">
    <name type="scientific">Streptomyces zhihengii</name>
    <dbReference type="NCBI Taxonomy" id="1818004"/>
    <lineage>
        <taxon>Bacteria</taxon>
        <taxon>Bacillati</taxon>
        <taxon>Actinomycetota</taxon>
        <taxon>Actinomycetes</taxon>
        <taxon>Kitasatosporales</taxon>
        <taxon>Streptomycetaceae</taxon>
        <taxon>Streptomyces</taxon>
    </lineage>
</organism>
<dbReference type="Gene3D" id="3.60.110.10">
    <property type="entry name" value="Carbon-nitrogen hydrolase"/>
    <property type="match status" value="1"/>
</dbReference>
<dbReference type="Pfam" id="PF00795">
    <property type="entry name" value="CN_hydrolase"/>
    <property type="match status" value="1"/>
</dbReference>
<comment type="caution">
    <text evidence="3">The sequence shown here is derived from an EMBL/GenBank/DDBJ whole genome shotgun (WGS) entry which is preliminary data.</text>
</comment>
<dbReference type="SUPFAM" id="SSF56317">
    <property type="entry name" value="Carbon-nitrogen hydrolase"/>
    <property type="match status" value="1"/>
</dbReference>
<gene>
    <name evidence="3" type="ORF">JE024_24020</name>
</gene>